<proteinExistence type="predicted"/>
<organism evidence="1 2">
    <name type="scientific">Cetraspora pellucida</name>
    <dbReference type="NCBI Taxonomy" id="1433469"/>
    <lineage>
        <taxon>Eukaryota</taxon>
        <taxon>Fungi</taxon>
        <taxon>Fungi incertae sedis</taxon>
        <taxon>Mucoromycota</taxon>
        <taxon>Glomeromycotina</taxon>
        <taxon>Glomeromycetes</taxon>
        <taxon>Diversisporales</taxon>
        <taxon>Gigasporaceae</taxon>
        <taxon>Cetraspora</taxon>
    </lineage>
</organism>
<gene>
    <name evidence="1" type="ORF">CPELLU_LOCUS3016</name>
</gene>
<dbReference type="EMBL" id="CAJVQA010001404">
    <property type="protein sequence ID" value="CAG8513136.1"/>
    <property type="molecule type" value="Genomic_DNA"/>
</dbReference>
<sequence length="76" mass="9026">MLPKRRLLSKKKINQPIRQPIFKRKNSIEKVAYDKPSESIRIKFMNDEFFKDKKVVFERNQIAVFVEDGETLEAIG</sequence>
<comment type="caution">
    <text evidence="1">The sequence shown here is derived from an EMBL/GenBank/DDBJ whole genome shotgun (WGS) entry which is preliminary data.</text>
</comment>
<reference evidence="1" key="1">
    <citation type="submission" date="2021-06" db="EMBL/GenBank/DDBJ databases">
        <authorList>
            <person name="Kallberg Y."/>
            <person name="Tangrot J."/>
            <person name="Rosling A."/>
        </authorList>
    </citation>
    <scope>NUCLEOTIDE SEQUENCE</scope>
    <source>
        <strain evidence="1">FL966</strain>
    </source>
</reference>
<dbReference type="AlphaFoldDB" id="A0A9N9F6I5"/>
<accession>A0A9N9F6I5</accession>
<name>A0A9N9F6I5_9GLOM</name>
<evidence type="ECO:0000313" key="2">
    <source>
        <dbReference type="Proteomes" id="UP000789759"/>
    </source>
</evidence>
<feature type="non-terminal residue" evidence="1">
    <location>
        <position position="76"/>
    </location>
</feature>
<evidence type="ECO:0000313" key="1">
    <source>
        <dbReference type="EMBL" id="CAG8513136.1"/>
    </source>
</evidence>
<protein>
    <submittedName>
        <fullName evidence="1">24687_t:CDS:1</fullName>
    </submittedName>
</protein>
<keyword evidence="2" id="KW-1185">Reference proteome</keyword>
<dbReference type="Proteomes" id="UP000789759">
    <property type="component" value="Unassembled WGS sequence"/>
</dbReference>